<dbReference type="Proteomes" id="UP000774935">
    <property type="component" value="Unassembled WGS sequence"/>
</dbReference>
<organism evidence="2 3">
    <name type="scientific">Pontibacter populi</name>
    <dbReference type="NCBI Taxonomy" id="890055"/>
    <lineage>
        <taxon>Bacteria</taxon>
        <taxon>Pseudomonadati</taxon>
        <taxon>Bacteroidota</taxon>
        <taxon>Cytophagia</taxon>
        <taxon>Cytophagales</taxon>
        <taxon>Hymenobacteraceae</taxon>
        <taxon>Pontibacter</taxon>
    </lineage>
</organism>
<accession>A0ABS6XF78</accession>
<proteinExistence type="predicted"/>
<dbReference type="EMBL" id="JAHWXQ010000005">
    <property type="protein sequence ID" value="MBW3366643.1"/>
    <property type="molecule type" value="Genomic_DNA"/>
</dbReference>
<sequence>MSDLVSVCIPVYNGEKYLKESLKSVISQSYKNIEILIVDDGSTDNSLHIITEFKEIDNRIRLIQNKQNLGLVKNWQKCIELAKGNWIKFLFQDDIMHSECLKKMMNACATKNVKICISGREFIIEDSASPLLQDFFIDKVYRLERSYPFPKKFELDEIANLAKDKLFHNFIGEPIVLLFNKSIIKEVGNYNPDLVQLVDYEFSLRACLNFPSYFLPDKLVSFRVHSASESSKNQDLSSIKILRSKFVEPLVMYHEYLFNPNLRKLRKKIGFKNLLSQAVLFYIENSKTYSLPSDIKAHIFSKYYKLHIFKAINLYKIIKSKL</sequence>
<evidence type="ECO:0000313" key="3">
    <source>
        <dbReference type="Proteomes" id="UP000774935"/>
    </source>
</evidence>
<name>A0ABS6XF78_9BACT</name>
<gene>
    <name evidence="2" type="ORF">KYK27_16400</name>
</gene>
<dbReference type="InterPro" id="IPR001173">
    <property type="entry name" value="Glyco_trans_2-like"/>
</dbReference>
<dbReference type="RefSeq" id="WP_199111386.1">
    <property type="nucleotide sequence ID" value="NZ_JAHWXQ010000005.1"/>
</dbReference>
<dbReference type="PANTHER" id="PTHR22916:SF3">
    <property type="entry name" value="UDP-GLCNAC:BETAGAL BETA-1,3-N-ACETYLGLUCOSAMINYLTRANSFERASE-LIKE PROTEIN 1"/>
    <property type="match status" value="1"/>
</dbReference>
<dbReference type="GO" id="GO:0016757">
    <property type="term" value="F:glycosyltransferase activity"/>
    <property type="evidence" value="ECO:0007669"/>
    <property type="project" value="UniProtKB-KW"/>
</dbReference>
<evidence type="ECO:0000313" key="2">
    <source>
        <dbReference type="EMBL" id="MBW3366643.1"/>
    </source>
</evidence>
<comment type="caution">
    <text evidence="2">The sequence shown here is derived from an EMBL/GenBank/DDBJ whole genome shotgun (WGS) entry which is preliminary data.</text>
</comment>
<dbReference type="SUPFAM" id="SSF53448">
    <property type="entry name" value="Nucleotide-diphospho-sugar transferases"/>
    <property type="match status" value="1"/>
</dbReference>
<keyword evidence="3" id="KW-1185">Reference proteome</keyword>
<protein>
    <submittedName>
        <fullName evidence="2">Glycosyltransferase</fullName>
        <ecNumber evidence="2">2.4.-.-</ecNumber>
    </submittedName>
</protein>
<reference evidence="2 3" key="1">
    <citation type="submission" date="2021-07" db="EMBL/GenBank/DDBJ databases">
        <authorList>
            <person name="Kim M.K."/>
        </authorList>
    </citation>
    <scope>NUCLEOTIDE SEQUENCE [LARGE SCALE GENOMIC DNA]</scope>
    <source>
        <strain evidence="2 3">HLY7-15</strain>
    </source>
</reference>
<evidence type="ECO:0000259" key="1">
    <source>
        <dbReference type="Pfam" id="PF00535"/>
    </source>
</evidence>
<keyword evidence="2" id="KW-0328">Glycosyltransferase</keyword>
<keyword evidence="2" id="KW-0808">Transferase</keyword>
<dbReference type="InterPro" id="IPR029044">
    <property type="entry name" value="Nucleotide-diphossugar_trans"/>
</dbReference>
<dbReference type="Gene3D" id="3.90.550.10">
    <property type="entry name" value="Spore Coat Polysaccharide Biosynthesis Protein SpsA, Chain A"/>
    <property type="match status" value="1"/>
</dbReference>
<feature type="domain" description="Glycosyltransferase 2-like" evidence="1">
    <location>
        <begin position="6"/>
        <end position="145"/>
    </location>
</feature>
<dbReference type="Pfam" id="PF00535">
    <property type="entry name" value="Glycos_transf_2"/>
    <property type="match status" value="1"/>
</dbReference>
<dbReference type="EC" id="2.4.-.-" evidence="2"/>
<dbReference type="PANTHER" id="PTHR22916">
    <property type="entry name" value="GLYCOSYLTRANSFERASE"/>
    <property type="match status" value="1"/>
</dbReference>